<feature type="chain" id="PRO_5016404688" evidence="2">
    <location>
        <begin position="20"/>
        <end position="66"/>
    </location>
</feature>
<evidence type="ECO:0000313" key="4">
    <source>
        <dbReference type="Proteomes" id="UP000245683"/>
    </source>
</evidence>
<feature type="compositionally biased region" description="Pro residues" evidence="1">
    <location>
        <begin position="29"/>
        <end position="40"/>
    </location>
</feature>
<keyword evidence="4" id="KW-1185">Reference proteome</keyword>
<name>A0A317JUY9_9ACTN</name>
<comment type="caution">
    <text evidence="3">The sequence shown here is derived from an EMBL/GenBank/DDBJ whole genome shotgun (WGS) entry which is preliminary data.</text>
</comment>
<accession>A0A317JUY9</accession>
<dbReference type="AlphaFoldDB" id="A0A317JUY9"/>
<evidence type="ECO:0000256" key="2">
    <source>
        <dbReference type="SAM" id="SignalP"/>
    </source>
</evidence>
<organism evidence="3 4">
    <name type="scientific">Micromonospora globispora</name>
    <dbReference type="NCBI Taxonomy" id="1450148"/>
    <lineage>
        <taxon>Bacteria</taxon>
        <taxon>Bacillati</taxon>
        <taxon>Actinomycetota</taxon>
        <taxon>Actinomycetes</taxon>
        <taxon>Micromonosporales</taxon>
        <taxon>Micromonosporaceae</taxon>
        <taxon>Micromonospora</taxon>
    </lineage>
</organism>
<proteinExistence type="predicted"/>
<keyword evidence="2" id="KW-0732">Signal</keyword>
<reference evidence="4" key="1">
    <citation type="submission" date="2018-05" db="EMBL/GenBank/DDBJ databases">
        <title>Micromonospora globispora sp. nov. and Micromonospora rugosa sp. nov., isolated from marine sediment.</title>
        <authorList>
            <person name="Carro L."/>
            <person name="Aysel V."/>
            <person name="Cetin D."/>
            <person name="Igual J.M."/>
            <person name="Klenk H.-P."/>
            <person name="Trujillo M.E."/>
            <person name="Sahin N."/>
        </authorList>
    </citation>
    <scope>NUCLEOTIDE SEQUENCE [LARGE SCALE GENOMIC DNA]</scope>
    <source>
        <strain evidence="4">S2904</strain>
    </source>
</reference>
<evidence type="ECO:0000313" key="3">
    <source>
        <dbReference type="EMBL" id="PWU44621.1"/>
    </source>
</evidence>
<feature type="signal peptide" evidence="2">
    <location>
        <begin position="1"/>
        <end position="19"/>
    </location>
</feature>
<dbReference type="Proteomes" id="UP000245683">
    <property type="component" value="Unassembled WGS sequence"/>
</dbReference>
<protein>
    <submittedName>
        <fullName evidence="3">Uncharacterized protein</fullName>
    </submittedName>
</protein>
<sequence>MLSALSGAWLMSVLPLALTAVCTRSGRPPRIPPGPAPPRVAPMNERSGRPGAAETPRATARGEGTS</sequence>
<gene>
    <name evidence="3" type="ORF">DLJ46_24985</name>
</gene>
<feature type="region of interest" description="Disordered" evidence="1">
    <location>
        <begin position="24"/>
        <end position="66"/>
    </location>
</feature>
<dbReference type="EMBL" id="QGSV01000303">
    <property type="protein sequence ID" value="PWU44621.1"/>
    <property type="molecule type" value="Genomic_DNA"/>
</dbReference>
<evidence type="ECO:0000256" key="1">
    <source>
        <dbReference type="SAM" id="MobiDB-lite"/>
    </source>
</evidence>